<evidence type="ECO:0000256" key="8">
    <source>
        <dbReference type="ARBA" id="ARBA00022695"/>
    </source>
</evidence>
<dbReference type="InterPro" id="IPR000605">
    <property type="entry name" value="Helicase_SF3_ssDNA/RNA_vir"/>
</dbReference>
<dbReference type="Gene3D" id="3.40.50.300">
    <property type="entry name" value="P-loop containing nucleotide triphosphate hydrolases"/>
    <property type="match status" value="1"/>
</dbReference>
<keyword evidence="11" id="KW-0479">Metal-binding</keyword>
<evidence type="ECO:0000256" key="13">
    <source>
        <dbReference type="ARBA" id="ARBA00022759"/>
    </source>
</evidence>
<evidence type="ECO:0000259" key="23">
    <source>
        <dbReference type="PROSITE" id="PS52020"/>
    </source>
</evidence>
<keyword evidence="18" id="KW-0238">DNA-binding</keyword>
<dbReference type="InterPro" id="IPR027417">
    <property type="entry name" value="P-loop_NTPase"/>
</dbReference>
<keyword evidence="12" id="KW-0547">Nucleotide-binding</keyword>
<evidence type="ECO:0000256" key="9">
    <source>
        <dbReference type="ARBA" id="ARBA00022705"/>
    </source>
</evidence>
<keyword evidence="10" id="KW-0540">Nuclease</keyword>
<feature type="domain" description="CRESS-DNA virus Rep endonuclease" evidence="23">
    <location>
        <begin position="3"/>
        <end position="101"/>
    </location>
</feature>
<evidence type="ECO:0000256" key="2">
    <source>
        <dbReference type="ARBA" id="ARBA00001946"/>
    </source>
</evidence>
<evidence type="ECO:0000256" key="10">
    <source>
        <dbReference type="ARBA" id="ARBA00022722"/>
    </source>
</evidence>
<dbReference type="GO" id="GO:0016787">
    <property type="term" value="F:hydrolase activity"/>
    <property type="evidence" value="ECO:0007669"/>
    <property type="project" value="UniProtKB-KW"/>
</dbReference>
<evidence type="ECO:0000256" key="11">
    <source>
        <dbReference type="ARBA" id="ARBA00022723"/>
    </source>
</evidence>
<dbReference type="Proteomes" id="UP001239480">
    <property type="component" value="Segment"/>
</dbReference>
<comment type="catalytic activity">
    <reaction evidence="22">
        <text>ATP + H2O = ADP + phosphate + H(+)</text>
        <dbReference type="Rhea" id="RHEA:13065"/>
        <dbReference type="ChEBI" id="CHEBI:15377"/>
        <dbReference type="ChEBI" id="CHEBI:15378"/>
        <dbReference type="ChEBI" id="CHEBI:30616"/>
        <dbReference type="ChEBI" id="CHEBI:43474"/>
        <dbReference type="ChEBI" id="CHEBI:456216"/>
    </reaction>
</comment>
<evidence type="ECO:0000256" key="20">
    <source>
        <dbReference type="ARBA" id="ARBA00030754"/>
    </source>
</evidence>
<dbReference type="Pfam" id="PF02407">
    <property type="entry name" value="Viral_Rep"/>
    <property type="match status" value="1"/>
</dbReference>
<dbReference type="GO" id="GO:0003724">
    <property type="term" value="F:RNA helicase activity"/>
    <property type="evidence" value="ECO:0007669"/>
    <property type="project" value="InterPro"/>
</dbReference>
<protein>
    <recommendedName>
        <fullName evidence="5">Replication-associated protein</fullName>
    </recommendedName>
    <alternativeName>
        <fullName evidence="20">ATP-dependent helicase Rep</fullName>
    </alternativeName>
    <alternativeName>
        <fullName evidence="21">RepP</fullName>
    </alternativeName>
</protein>
<keyword evidence="6" id="KW-1048">Host nucleus</keyword>
<evidence type="ECO:0000256" key="5">
    <source>
        <dbReference type="ARBA" id="ARBA00014531"/>
    </source>
</evidence>
<dbReference type="GO" id="GO:0006260">
    <property type="term" value="P:DNA replication"/>
    <property type="evidence" value="ECO:0007669"/>
    <property type="project" value="UniProtKB-KW"/>
</dbReference>
<keyword evidence="9" id="KW-0235">DNA replication</keyword>
<dbReference type="GO" id="GO:0004519">
    <property type="term" value="F:endonuclease activity"/>
    <property type="evidence" value="ECO:0007669"/>
    <property type="project" value="UniProtKB-KW"/>
</dbReference>
<keyword evidence="17" id="KW-0190">Covalent protein-DNA linkage</keyword>
<evidence type="ECO:0000256" key="1">
    <source>
        <dbReference type="ARBA" id="ARBA00001936"/>
    </source>
</evidence>
<dbReference type="SUPFAM" id="SSF52540">
    <property type="entry name" value="P-loop containing nucleoside triphosphate hydrolases"/>
    <property type="match status" value="1"/>
</dbReference>
<dbReference type="GO" id="GO:0046872">
    <property type="term" value="F:metal ion binding"/>
    <property type="evidence" value="ECO:0007669"/>
    <property type="project" value="UniProtKB-KW"/>
</dbReference>
<keyword evidence="7" id="KW-0808">Transferase</keyword>
<comment type="cofactor">
    <cofactor evidence="2">
        <name>Mg(2+)</name>
        <dbReference type="ChEBI" id="CHEBI:18420"/>
    </cofactor>
</comment>
<dbReference type="Gene3D" id="3.40.1310.20">
    <property type="match status" value="1"/>
</dbReference>
<reference evidence="24" key="1">
    <citation type="journal article" date="2022" name="bioRxiv">
        <title>African army ants at the forefront of virome surveillance in a remote tropical forest.</title>
        <authorList>
            <person name="Fritz M."/>
            <person name="Reggiardo B."/>
            <person name="Filloux D."/>
            <person name="Claude L."/>
            <person name="Fernandez E."/>
            <person name="Mahe F."/>
            <person name="Kraberger S."/>
            <person name="Custer J.M."/>
            <person name="Becquart P."/>
            <person name="Mebaley T.N."/>
            <person name="Kombila L.B."/>
            <person name="Lenguiya L.H."/>
            <person name="Boundenga L."/>
            <person name="Mombo I.M."/>
            <person name="Maganga G.D."/>
            <person name="Niama F.R."/>
            <person name="Koumba J.-S."/>
            <person name="Ogliastro M."/>
            <person name="Yvon M."/>
            <person name="Martin D.P."/>
            <person name="Blanc S."/>
            <person name="Varsani A."/>
            <person name="Leroy E."/>
            <person name="Roumagnac P."/>
        </authorList>
    </citation>
    <scope>NUCLEOTIDE SEQUENCE</scope>
    <source>
        <strain evidence="24">P8A-4.2_2</strain>
    </source>
</reference>
<dbReference type="GO" id="GO:0016779">
    <property type="term" value="F:nucleotidyltransferase activity"/>
    <property type="evidence" value="ECO:0007669"/>
    <property type="project" value="UniProtKB-KW"/>
</dbReference>
<dbReference type="GO" id="GO:0003677">
    <property type="term" value="F:DNA binding"/>
    <property type="evidence" value="ECO:0007669"/>
    <property type="project" value="UniProtKB-KW"/>
</dbReference>
<comment type="subcellular location">
    <subcellularLocation>
        <location evidence="3">Host nucleus</location>
    </subcellularLocation>
</comment>
<evidence type="ECO:0000256" key="21">
    <source>
        <dbReference type="ARBA" id="ARBA00032243"/>
    </source>
</evidence>
<keyword evidence="13" id="KW-0255">Endonuclease</keyword>
<evidence type="ECO:0000313" key="25">
    <source>
        <dbReference type="Proteomes" id="UP001239480"/>
    </source>
</evidence>
<evidence type="ECO:0000313" key="24">
    <source>
        <dbReference type="EMBL" id="WBG01414.1"/>
    </source>
</evidence>
<evidence type="ECO:0000256" key="14">
    <source>
        <dbReference type="ARBA" id="ARBA00022801"/>
    </source>
</evidence>
<evidence type="ECO:0000256" key="17">
    <source>
        <dbReference type="ARBA" id="ARBA00023124"/>
    </source>
</evidence>
<dbReference type="EMBL" id="ON324071">
    <property type="protein sequence ID" value="WBG01414.1"/>
    <property type="molecule type" value="Genomic_DNA"/>
</dbReference>
<keyword evidence="14" id="KW-0378">Hydrolase</keyword>
<evidence type="ECO:0000256" key="19">
    <source>
        <dbReference type="ARBA" id="ARBA00023268"/>
    </source>
</evidence>
<keyword evidence="15" id="KW-0347">Helicase</keyword>
<comment type="similarity">
    <text evidence="4">Belongs to the nanoviruses/circoviruses replication-associated protein family.</text>
</comment>
<evidence type="ECO:0000256" key="18">
    <source>
        <dbReference type="ARBA" id="ARBA00023125"/>
    </source>
</evidence>
<name>A0AA49E537_9CIRC</name>
<evidence type="ECO:0000256" key="7">
    <source>
        <dbReference type="ARBA" id="ARBA00022679"/>
    </source>
</evidence>
<evidence type="ECO:0000256" key="6">
    <source>
        <dbReference type="ARBA" id="ARBA00022562"/>
    </source>
</evidence>
<evidence type="ECO:0000256" key="12">
    <source>
        <dbReference type="ARBA" id="ARBA00022741"/>
    </source>
</evidence>
<sequence length="278" mass="32486">MSNHTVRRFVFTFNNYTESDIDIVKLFITANCKYGIFGKEIAPNTGTRHLQGYCNLSKPMRFSTITKCIGNSIHIEKAVGSDHQNQAYCSKTGDIFEAGAPVKRGERTDLQSLLADIQNGDTSKRVLAEKHPSVYIRYFRGIDEYLKLLHPIPVRDFKTEVYYYWGRPGTGKSRTALEEARQIDKDSIYYKPRGLWWCRYQQNTCVVIDDFYGWIKYDELLKICDRYPYRVQTKGSSEEFTSKHIWITSNVPIENLYKFEGYDSEALRRRITTVKHFL</sequence>
<proteinExistence type="inferred from homology"/>
<dbReference type="GO" id="GO:0005524">
    <property type="term" value="F:ATP binding"/>
    <property type="evidence" value="ECO:0007669"/>
    <property type="project" value="UniProtKB-KW"/>
</dbReference>
<keyword evidence="16" id="KW-0067">ATP-binding</keyword>
<dbReference type="PROSITE" id="PS52020">
    <property type="entry name" value="CRESS_DNA_REP"/>
    <property type="match status" value="1"/>
</dbReference>
<dbReference type="GO" id="GO:0042025">
    <property type="term" value="C:host cell nucleus"/>
    <property type="evidence" value="ECO:0007669"/>
    <property type="project" value="UniProtKB-SubCell"/>
</dbReference>
<dbReference type="Pfam" id="PF00910">
    <property type="entry name" value="RNA_helicase"/>
    <property type="match status" value="1"/>
</dbReference>
<keyword evidence="19" id="KW-0511">Multifunctional enzyme</keyword>
<evidence type="ECO:0000256" key="3">
    <source>
        <dbReference type="ARBA" id="ARBA00004147"/>
    </source>
</evidence>
<evidence type="ECO:0000256" key="22">
    <source>
        <dbReference type="ARBA" id="ARBA00049360"/>
    </source>
</evidence>
<organism evidence="24 25">
    <name type="scientific">army ant associated cyclovirus 2 P8A-4.2_2</name>
    <dbReference type="NCBI Taxonomy" id="3070162"/>
    <lineage>
        <taxon>Viruses</taxon>
        <taxon>Monodnaviria</taxon>
        <taxon>Shotokuvirae</taxon>
        <taxon>Cressdnaviricota</taxon>
        <taxon>Arfiviricetes</taxon>
        <taxon>Cirlivirales</taxon>
        <taxon>Circoviridae</taxon>
        <taxon>Cyclovirus</taxon>
        <taxon>Cyclovirus anyidiwo</taxon>
    </lineage>
</organism>
<comment type="cofactor">
    <cofactor evidence="1">
        <name>Mn(2+)</name>
        <dbReference type="ChEBI" id="CHEBI:29035"/>
    </cofactor>
</comment>
<dbReference type="InterPro" id="IPR049912">
    <property type="entry name" value="CRESS_DNA_REP"/>
</dbReference>
<dbReference type="GO" id="GO:0003723">
    <property type="term" value="F:RNA binding"/>
    <property type="evidence" value="ECO:0007669"/>
    <property type="project" value="InterPro"/>
</dbReference>
<evidence type="ECO:0000256" key="15">
    <source>
        <dbReference type="ARBA" id="ARBA00022806"/>
    </source>
</evidence>
<accession>A0AA49E537</accession>
<keyword evidence="25" id="KW-1185">Reference proteome</keyword>
<keyword evidence="8" id="KW-0548">Nucleotidyltransferase</keyword>
<evidence type="ECO:0000256" key="16">
    <source>
        <dbReference type="ARBA" id="ARBA00022840"/>
    </source>
</evidence>
<evidence type="ECO:0000256" key="4">
    <source>
        <dbReference type="ARBA" id="ARBA00008545"/>
    </source>
</evidence>